<dbReference type="PANTHER" id="PTHR36447">
    <property type="entry name" value="BETA-GALACTOSIDASE GANA"/>
    <property type="match status" value="1"/>
</dbReference>
<evidence type="ECO:0000259" key="7">
    <source>
        <dbReference type="Pfam" id="PF02449"/>
    </source>
</evidence>
<evidence type="ECO:0000259" key="8">
    <source>
        <dbReference type="Pfam" id="PF08532"/>
    </source>
</evidence>
<gene>
    <name evidence="10" type="ORF">GCM10022262_32150</name>
</gene>
<dbReference type="InterPro" id="IPR029062">
    <property type="entry name" value="Class_I_gatase-like"/>
</dbReference>
<evidence type="ECO:0000256" key="5">
    <source>
        <dbReference type="ARBA" id="ARBA00023295"/>
    </source>
</evidence>
<dbReference type="SUPFAM" id="SSF51445">
    <property type="entry name" value="(Trans)glycosidases"/>
    <property type="match status" value="1"/>
</dbReference>
<proteinExistence type="inferred from homology"/>
<dbReference type="InterPro" id="IPR013529">
    <property type="entry name" value="Glyco_hydro_42_N"/>
</dbReference>
<dbReference type="InterPro" id="IPR003476">
    <property type="entry name" value="Glyco_hydro_42"/>
</dbReference>
<comment type="similarity">
    <text evidence="2 6">Belongs to the glycosyl hydrolase 42 family.</text>
</comment>
<evidence type="ECO:0000313" key="11">
    <source>
        <dbReference type="Proteomes" id="UP001499841"/>
    </source>
</evidence>
<dbReference type="InterPro" id="IPR017853">
    <property type="entry name" value="GH"/>
</dbReference>
<keyword evidence="11" id="KW-1185">Reference proteome</keyword>
<dbReference type="Pfam" id="PF08533">
    <property type="entry name" value="Glyco_hydro_42C"/>
    <property type="match status" value="1"/>
</dbReference>
<dbReference type="SUPFAM" id="SSF52317">
    <property type="entry name" value="Class I glutamine amidotransferase-like"/>
    <property type="match status" value="1"/>
</dbReference>
<dbReference type="InterPro" id="IPR013739">
    <property type="entry name" value="Beta_galactosidase_C"/>
</dbReference>
<dbReference type="EMBL" id="BAABBA010000018">
    <property type="protein sequence ID" value="GAA4288855.1"/>
    <property type="molecule type" value="Genomic_DNA"/>
</dbReference>
<reference evidence="11" key="1">
    <citation type="journal article" date="2019" name="Int. J. Syst. Evol. Microbiol.">
        <title>The Global Catalogue of Microorganisms (GCM) 10K type strain sequencing project: providing services to taxonomists for standard genome sequencing and annotation.</title>
        <authorList>
            <consortium name="The Broad Institute Genomics Platform"/>
            <consortium name="The Broad Institute Genome Sequencing Center for Infectious Disease"/>
            <person name="Wu L."/>
            <person name="Ma J."/>
        </authorList>
    </citation>
    <scope>NUCLEOTIDE SEQUENCE [LARGE SCALE GENOMIC DNA]</scope>
    <source>
        <strain evidence="11">JCM 17459</strain>
    </source>
</reference>
<dbReference type="Pfam" id="PF02449">
    <property type="entry name" value="Glyco_hydro_42"/>
    <property type="match status" value="1"/>
</dbReference>
<dbReference type="InterPro" id="IPR013738">
    <property type="entry name" value="Beta_galactosidase_Trimer"/>
</dbReference>
<evidence type="ECO:0000256" key="1">
    <source>
        <dbReference type="ARBA" id="ARBA00001412"/>
    </source>
</evidence>
<keyword evidence="4 6" id="KW-0378">Hydrolase</keyword>
<organism evidence="10 11">
    <name type="scientific">Georgenia daeguensis</name>
    <dbReference type="NCBI Taxonomy" id="908355"/>
    <lineage>
        <taxon>Bacteria</taxon>
        <taxon>Bacillati</taxon>
        <taxon>Actinomycetota</taxon>
        <taxon>Actinomycetes</taxon>
        <taxon>Micrococcales</taxon>
        <taxon>Bogoriellaceae</taxon>
        <taxon>Georgenia</taxon>
    </lineage>
</organism>
<dbReference type="EC" id="3.2.1.23" evidence="3 6"/>
<feature type="domain" description="Glycoside hydrolase family 42 N-terminal" evidence="7">
    <location>
        <begin position="22"/>
        <end position="391"/>
    </location>
</feature>
<dbReference type="InterPro" id="IPR013780">
    <property type="entry name" value="Glyco_hydro_b"/>
</dbReference>
<dbReference type="Gene3D" id="3.20.20.80">
    <property type="entry name" value="Glycosidases"/>
    <property type="match status" value="1"/>
</dbReference>
<dbReference type="Pfam" id="PF08532">
    <property type="entry name" value="Glyco_hydro_42M"/>
    <property type="match status" value="1"/>
</dbReference>
<protein>
    <recommendedName>
        <fullName evidence="3 6">Beta-galactosidase</fullName>
        <shortName evidence="6">Beta-gal</shortName>
        <ecNumber evidence="3 6">3.2.1.23</ecNumber>
    </recommendedName>
</protein>
<evidence type="ECO:0000256" key="3">
    <source>
        <dbReference type="ARBA" id="ARBA00012756"/>
    </source>
</evidence>
<sequence>MTAQPHSDVRPVRLDALAYGGDYNPDQWPEETWSEDARLMREAGVNLVSLPVFSWPRLEPRPGEYDFGWLDRVIEVLWSEGIRVDLATATATPPAWLVREHPEVLPVNRDGIRLEFGSRQAYCPSSPVFRAHAVRLTEAMARRYGDHEALSLWHVSNEYGDHVARCWCPVSADHFRRWLARRYGDLDGLNDAWGTSCWGQHYTDWTHIEPPRTATGPVNPAQQLDFERFSSDALLELFRAEVDVLREITPDVPVTTNFMSLFRELDYWDFAEAEDLVTDDAYPDPADPAAHVGAALNYGLMRSLKRGRPWLLLEQAPSAVSWRDVNVPKAPGQMRAMSLHAVAHGSDGVMFFQWRQARFGPEKYHSAMLGHRGTASRSYRETADLGRELATLAHVRGSRVRSRVALVVDWDAWWGLSAPDSMPSLRLDWAAQARAWHAALFALGQAVDVVRAAGPFDGYDVVVVPNLYATTAEQGAALAGHVRGGGTLAVGPFSGVVDHTEKVHPGGAPGPLRDLLGVEVDEWWPLADGHHGTLAVTDGSRTWRTHTWGEWLEVADGAQVVATYGSGDLAGRPAVVRRSDGGTAWYVGAVLDHAALVELMRDVLVGAGLPTTPTAVDDVEVVTRTDGTTDTTFVLNHGRRTVRLGDLPAGADFLAGPAPENGLLTLGPFDVTVLTHPTTDQPPAVRILTTLTDEKGPLA</sequence>
<dbReference type="Proteomes" id="UP001499841">
    <property type="component" value="Unassembled WGS sequence"/>
</dbReference>
<dbReference type="PANTHER" id="PTHR36447:SF1">
    <property type="entry name" value="BETA-GALACTOSIDASE GANA"/>
    <property type="match status" value="1"/>
</dbReference>
<accession>A0ABP8EXW5</accession>
<dbReference type="Gene3D" id="2.60.40.1180">
    <property type="entry name" value="Golgi alpha-mannosidase II"/>
    <property type="match status" value="1"/>
</dbReference>
<evidence type="ECO:0000259" key="9">
    <source>
        <dbReference type="Pfam" id="PF08533"/>
    </source>
</evidence>
<comment type="catalytic activity">
    <reaction evidence="1 6">
        <text>Hydrolysis of terminal non-reducing beta-D-galactose residues in beta-D-galactosides.</text>
        <dbReference type="EC" id="3.2.1.23"/>
    </reaction>
</comment>
<evidence type="ECO:0000313" key="10">
    <source>
        <dbReference type="EMBL" id="GAA4288855.1"/>
    </source>
</evidence>
<feature type="domain" description="Beta-galactosidase C-terminal" evidence="9">
    <location>
        <begin position="618"/>
        <end position="674"/>
    </location>
</feature>
<name>A0ABP8EXW5_9MICO</name>
<dbReference type="RefSeq" id="WP_345043344.1">
    <property type="nucleotide sequence ID" value="NZ_BAABBA010000018.1"/>
</dbReference>
<keyword evidence="5 6" id="KW-0326">Glycosidase</keyword>
<evidence type="ECO:0000256" key="6">
    <source>
        <dbReference type="PIRNR" id="PIRNR001084"/>
    </source>
</evidence>
<comment type="caution">
    <text evidence="10">The sequence shown here is derived from an EMBL/GenBank/DDBJ whole genome shotgun (WGS) entry which is preliminary data.</text>
</comment>
<evidence type="ECO:0000256" key="4">
    <source>
        <dbReference type="ARBA" id="ARBA00022801"/>
    </source>
</evidence>
<dbReference type="CDD" id="cd03143">
    <property type="entry name" value="A4_beta-galactosidase_middle_domain"/>
    <property type="match status" value="1"/>
</dbReference>
<feature type="domain" description="Beta-galactosidase trimerisation" evidence="8">
    <location>
        <begin position="403"/>
        <end position="609"/>
    </location>
</feature>
<dbReference type="Gene3D" id="3.40.50.880">
    <property type="match status" value="1"/>
</dbReference>
<evidence type="ECO:0000256" key="2">
    <source>
        <dbReference type="ARBA" id="ARBA00005940"/>
    </source>
</evidence>
<dbReference type="PIRSF" id="PIRSF001084">
    <property type="entry name" value="B-galactosidase"/>
    <property type="match status" value="1"/>
</dbReference>